<reference evidence="1 2" key="1">
    <citation type="submission" date="2019-02" db="EMBL/GenBank/DDBJ databases">
        <title>Genome sequencing of the rare red list fungi Phellinidium pouzarii.</title>
        <authorList>
            <person name="Buettner E."/>
            <person name="Kellner H."/>
        </authorList>
    </citation>
    <scope>NUCLEOTIDE SEQUENCE [LARGE SCALE GENOMIC DNA]</scope>
    <source>
        <strain evidence="1 2">DSM 108285</strain>
    </source>
</reference>
<proteinExistence type="predicted"/>
<keyword evidence="2" id="KW-1185">Reference proteome</keyword>
<comment type="caution">
    <text evidence="1">The sequence shown here is derived from an EMBL/GenBank/DDBJ whole genome shotgun (WGS) entry which is preliminary data.</text>
</comment>
<dbReference type="InterPro" id="IPR021848">
    <property type="entry name" value="HODM_asu-like"/>
</dbReference>
<dbReference type="OrthoDB" id="497541at2759"/>
<gene>
    <name evidence="1" type="ORF">EW145_g89</name>
</gene>
<evidence type="ECO:0000313" key="1">
    <source>
        <dbReference type="EMBL" id="THH12332.1"/>
    </source>
</evidence>
<evidence type="ECO:0000313" key="2">
    <source>
        <dbReference type="Proteomes" id="UP000308199"/>
    </source>
</evidence>
<dbReference type="Proteomes" id="UP000308199">
    <property type="component" value="Unassembled WGS sequence"/>
</dbReference>
<dbReference type="Pfam" id="PF11927">
    <property type="entry name" value="HODM_asu-like"/>
    <property type="match status" value="1"/>
</dbReference>
<dbReference type="AlphaFoldDB" id="A0A4S4LJU0"/>
<sequence length="317" mass="36280">MGIRNMPWEEWIEVVDDQLLEYHAIRTGRITERKEKVVNTLPPRIGIPGGAFAAKELCYELAEYLSRRYPDTYRVTRHAPRPDDFGWYGDGQVKLITIFPVGVTYNLDVEDPMKVSALLVEDDLALMLEGADGRYYFQAGAIVVPGFWRMVDKIGLPLDEIHIRGAVPQYREKLHNSLARFFSRLPVDKPVIRNNYFFQNVRPIDDPARLASIDPDELAWSDSTNGDEDRFEQFTKEPSLEAQQSGKVLFQPPTPTDSVERIRLRTERQSLRRLPRSGAIAFTIRTYLFRVVDLAQEPGVPGRMASAIRSWPEDVAS</sequence>
<evidence type="ECO:0008006" key="3">
    <source>
        <dbReference type="Google" id="ProtNLM"/>
    </source>
</evidence>
<name>A0A4S4LJU0_9AGAM</name>
<protein>
    <recommendedName>
        <fullName evidence="3">DUF3445 domain-containing protein</fullName>
    </recommendedName>
</protein>
<dbReference type="EMBL" id="SGPK01000001">
    <property type="protein sequence ID" value="THH12332.1"/>
    <property type="molecule type" value="Genomic_DNA"/>
</dbReference>
<accession>A0A4S4LJU0</accession>
<organism evidence="1 2">
    <name type="scientific">Phellinidium pouzarii</name>
    <dbReference type="NCBI Taxonomy" id="167371"/>
    <lineage>
        <taxon>Eukaryota</taxon>
        <taxon>Fungi</taxon>
        <taxon>Dikarya</taxon>
        <taxon>Basidiomycota</taxon>
        <taxon>Agaricomycotina</taxon>
        <taxon>Agaricomycetes</taxon>
        <taxon>Hymenochaetales</taxon>
        <taxon>Hymenochaetaceae</taxon>
        <taxon>Phellinidium</taxon>
    </lineage>
</organism>